<dbReference type="RefSeq" id="WP_092484419.1">
    <property type="nucleotide sequence ID" value="NZ_FOYM01000019.1"/>
</dbReference>
<dbReference type="STRING" id="39060.SAMN05660706_1194"/>
<dbReference type="InterPro" id="IPR052017">
    <property type="entry name" value="TSUP"/>
</dbReference>
<comment type="similarity">
    <text evidence="2 8">Belongs to the 4-toluene sulfonate uptake permease (TSUP) (TC 2.A.102) family.</text>
</comment>
<feature type="transmembrane region" description="Helical" evidence="8">
    <location>
        <begin position="194"/>
        <end position="212"/>
    </location>
</feature>
<keyword evidence="7 8" id="KW-0472">Membrane</keyword>
<evidence type="ECO:0000256" key="8">
    <source>
        <dbReference type="RuleBase" id="RU363041"/>
    </source>
</evidence>
<dbReference type="GO" id="GO:0005886">
    <property type="term" value="C:plasma membrane"/>
    <property type="evidence" value="ECO:0007669"/>
    <property type="project" value="UniProtKB-SubCell"/>
</dbReference>
<dbReference type="OrthoDB" id="1806594at2"/>
<evidence type="ECO:0000256" key="3">
    <source>
        <dbReference type="ARBA" id="ARBA00022448"/>
    </source>
</evidence>
<organism evidence="9 10">
    <name type="scientific">Desulfoscipio geothermicus DSM 3669</name>
    <dbReference type="NCBI Taxonomy" id="1121426"/>
    <lineage>
        <taxon>Bacteria</taxon>
        <taxon>Bacillati</taxon>
        <taxon>Bacillota</taxon>
        <taxon>Clostridia</taxon>
        <taxon>Eubacteriales</taxon>
        <taxon>Desulfallaceae</taxon>
        <taxon>Desulfoscipio</taxon>
    </lineage>
</organism>
<name>A0A1I6DVS4_9FIRM</name>
<feature type="transmembrane region" description="Helical" evidence="8">
    <location>
        <begin position="224"/>
        <end position="241"/>
    </location>
</feature>
<dbReference type="InterPro" id="IPR002781">
    <property type="entry name" value="TM_pro_TauE-like"/>
</dbReference>
<dbReference type="Pfam" id="PF01925">
    <property type="entry name" value="TauE"/>
    <property type="match status" value="1"/>
</dbReference>
<feature type="transmembrane region" description="Helical" evidence="8">
    <location>
        <begin position="40"/>
        <end position="59"/>
    </location>
</feature>
<evidence type="ECO:0000256" key="4">
    <source>
        <dbReference type="ARBA" id="ARBA00022475"/>
    </source>
</evidence>
<evidence type="ECO:0000256" key="6">
    <source>
        <dbReference type="ARBA" id="ARBA00022989"/>
    </source>
</evidence>
<dbReference type="AlphaFoldDB" id="A0A1I6DVS4"/>
<dbReference type="PANTHER" id="PTHR30269">
    <property type="entry name" value="TRANSMEMBRANE PROTEIN YFCA"/>
    <property type="match status" value="1"/>
</dbReference>
<evidence type="ECO:0000256" key="5">
    <source>
        <dbReference type="ARBA" id="ARBA00022692"/>
    </source>
</evidence>
<evidence type="ECO:0000256" key="7">
    <source>
        <dbReference type="ARBA" id="ARBA00023136"/>
    </source>
</evidence>
<keyword evidence="3" id="KW-0813">Transport</keyword>
<keyword evidence="6 8" id="KW-1133">Transmembrane helix</keyword>
<dbReference type="EMBL" id="FOYM01000019">
    <property type="protein sequence ID" value="SFR09610.1"/>
    <property type="molecule type" value="Genomic_DNA"/>
</dbReference>
<evidence type="ECO:0000313" key="9">
    <source>
        <dbReference type="EMBL" id="SFR09610.1"/>
    </source>
</evidence>
<reference evidence="10" key="1">
    <citation type="submission" date="2016-10" db="EMBL/GenBank/DDBJ databases">
        <authorList>
            <person name="Varghese N."/>
            <person name="Submissions S."/>
        </authorList>
    </citation>
    <scope>NUCLEOTIDE SEQUENCE [LARGE SCALE GENOMIC DNA]</scope>
    <source>
        <strain evidence="10">DSM 3669</strain>
    </source>
</reference>
<dbReference type="PANTHER" id="PTHR30269:SF37">
    <property type="entry name" value="MEMBRANE TRANSPORTER PROTEIN"/>
    <property type="match status" value="1"/>
</dbReference>
<proteinExistence type="inferred from homology"/>
<feature type="transmembrane region" description="Helical" evidence="8">
    <location>
        <begin position="132"/>
        <end position="157"/>
    </location>
</feature>
<feature type="transmembrane region" description="Helical" evidence="8">
    <location>
        <begin position="163"/>
        <end position="182"/>
    </location>
</feature>
<evidence type="ECO:0000256" key="2">
    <source>
        <dbReference type="ARBA" id="ARBA00009142"/>
    </source>
</evidence>
<evidence type="ECO:0000313" key="10">
    <source>
        <dbReference type="Proteomes" id="UP000199584"/>
    </source>
</evidence>
<feature type="transmembrane region" description="Helical" evidence="8">
    <location>
        <begin position="71"/>
        <end position="88"/>
    </location>
</feature>
<keyword evidence="4 8" id="KW-1003">Cell membrane</keyword>
<accession>A0A1I6DVS4</accession>
<dbReference type="Proteomes" id="UP000199584">
    <property type="component" value="Unassembled WGS sequence"/>
</dbReference>
<gene>
    <name evidence="9" type="ORF">SAMN05660706_1194</name>
</gene>
<keyword evidence="5 8" id="KW-0812">Transmembrane</keyword>
<feature type="transmembrane region" description="Helical" evidence="8">
    <location>
        <begin position="94"/>
        <end position="112"/>
    </location>
</feature>
<protein>
    <recommendedName>
        <fullName evidence="8">Probable membrane transporter protein</fullName>
    </recommendedName>
</protein>
<sequence length="245" mass="26426">MIDFFSAAAAFLAGLIKTTFGVGAGVFLTPLLSINMDPKTAVALMAPMMLFSDLSTIGLHWKKWDASHVKVLIPGGVIGVLIGSYYLAWASPSITQVTIGIVAMAFSALQIVRQQKSEYFTNLNMKPVHGALISVFAGAFSAVAHSGGIVISIYLITLGMAKHAFVATLILFLFVGDILKMVLFTKFGVLNSEILIAGIILTPALFLGSWLGSKLINKLTDKQFILIVNVFIFLSGLFLIIKNYY</sequence>
<evidence type="ECO:0000256" key="1">
    <source>
        <dbReference type="ARBA" id="ARBA00004651"/>
    </source>
</evidence>
<comment type="subcellular location">
    <subcellularLocation>
        <location evidence="1 8">Cell membrane</location>
        <topology evidence="1 8">Multi-pass membrane protein</topology>
    </subcellularLocation>
</comment>
<keyword evidence="10" id="KW-1185">Reference proteome</keyword>